<dbReference type="GO" id="GO:1990071">
    <property type="term" value="C:TRAPPII protein complex"/>
    <property type="evidence" value="ECO:0007669"/>
    <property type="project" value="InterPro"/>
</dbReference>
<dbReference type="OrthoDB" id="5345392at2759"/>
<dbReference type="GO" id="GO:0005802">
    <property type="term" value="C:trans-Golgi network"/>
    <property type="evidence" value="ECO:0007669"/>
    <property type="project" value="TreeGrafter"/>
</dbReference>
<protein>
    <recommendedName>
        <fullName evidence="2">Trafficking protein particle complex II-specific subunit 65 IgD3 domain-containing protein</fullName>
    </recommendedName>
</protein>
<dbReference type="InterPro" id="IPR055420">
    <property type="entry name" value="IgD3_Trs65"/>
</dbReference>
<reference evidence="3" key="1">
    <citation type="journal article" date="2020" name="Stud. Mycol.">
        <title>101 Dothideomycetes genomes: a test case for predicting lifestyles and emergence of pathogens.</title>
        <authorList>
            <person name="Haridas S."/>
            <person name="Albert R."/>
            <person name="Binder M."/>
            <person name="Bloem J."/>
            <person name="Labutti K."/>
            <person name="Salamov A."/>
            <person name="Andreopoulos B."/>
            <person name="Baker S."/>
            <person name="Barry K."/>
            <person name="Bills G."/>
            <person name="Bluhm B."/>
            <person name="Cannon C."/>
            <person name="Castanera R."/>
            <person name="Culley D."/>
            <person name="Daum C."/>
            <person name="Ezra D."/>
            <person name="Gonzalez J."/>
            <person name="Henrissat B."/>
            <person name="Kuo A."/>
            <person name="Liang C."/>
            <person name="Lipzen A."/>
            <person name="Lutzoni F."/>
            <person name="Magnuson J."/>
            <person name="Mondo S."/>
            <person name="Nolan M."/>
            <person name="Ohm R."/>
            <person name="Pangilinan J."/>
            <person name="Park H.-J."/>
            <person name="Ramirez L."/>
            <person name="Alfaro M."/>
            <person name="Sun H."/>
            <person name="Tritt A."/>
            <person name="Yoshinaga Y."/>
            <person name="Zwiers L.-H."/>
            <person name="Turgeon B."/>
            <person name="Goodwin S."/>
            <person name="Spatafora J."/>
            <person name="Crous P."/>
            <person name="Grigoriev I."/>
        </authorList>
    </citation>
    <scope>NUCLEOTIDE SEQUENCE</scope>
    <source>
        <strain evidence="3">CBS 133067</strain>
    </source>
</reference>
<dbReference type="AlphaFoldDB" id="A0A9P4M1N7"/>
<dbReference type="EMBL" id="ML978133">
    <property type="protein sequence ID" value="KAF2094826.1"/>
    <property type="molecule type" value="Genomic_DNA"/>
</dbReference>
<dbReference type="PANTHER" id="PTHR28159:SF1">
    <property type="entry name" value="TRAFFICKING PROTEIN PARTICLE COMPLEX II-SPECIFIC SUBUNIT 65"/>
    <property type="match status" value="1"/>
</dbReference>
<comment type="caution">
    <text evidence="3">The sequence shown here is derived from an EMBL/GenBank/DDBJ whole genome shotgun (WGS) entry which is preliminary data.</text>
</comment>
<sequence>MSIPTQDETATDDTDFVEGSVVEAIVPASANLSIQELFEQEDQDHDEGNPSLLAWVKQRDFLLLDESLSALLVLKTPYVEEEAIQAYLSRLSIALELYATGIGPAPKPNDPRPAPVKELLSELTVDRTNEPVVVASKARTQDGNDGEPVLFVIWNVELPLNRPRVKLHKLSVYLSPSVSLNAAAKVQEEDGTEQYLPSLVPQPINLLQPFDFDPRFAGKQPYLSSSRITKVAPAAPVTRERAQNLRAAPRRLFRAGPALFWRIRFSKTTAPPKTNSIFASLELEVTPFWPCSISIEKVDLHLMRGKVQQLGPNLPICCRPGDQFTILFKLHSSQNRGYGVSTTGLTDQLNISIKAIARISDDCTPYVNINWSTTADFSFDQKPSQAKSGDGIANGQERPRLPGPDTLPYSGEGNLDKPETPTGPTGVTVTITGPERVFVGKPFRWEVFIVNRSDVVQNLAVFPINKANGTYPNARNIPSGQDAYDMPISWFFEPSELTCLSTSARLGPLAASACSTTELKFLAAAPGVLHMDAVRVVDLNTREATDVTDLPDIVALLE</sequence>
<evidence type="ECO:0000259" key="2">
    <source>
        <dbReference type="Pfam" id="PF12735"/>
    </source>
</evidence>
<keyword evidence="4" id="KW-1185">Reference proteome</keyword>
<dbReference type="Proteomes" id="UP000799772">
    <property type="component" value="Unassembled WGS sequence"/>
</dbReference>
<dbReference type="InterPro" id="IPR024662">
    <property type="entry name" value="Trs65"/>
</dbReference>
<dbReference type="Pfam" id="PF12735">
    <property type="entry name" value="IgD3_Trs65"/>
    <property type="match status" value="2"/>
</dbReference>
<feature type="domain" description="Trafficking protein particle complex II-specific subunit 65 IgD3" evidence="2">
    <location>
        <begin position="491"/>
        <end position="555"/>
    </location>
</feature>
<dbReference type="PANTHER" id="PTHR28159">
    <property type="entry name" value="TRAFFICKING PROTEIN PARTICLE COMPLEX II-SPECIFIC SUBUNIT 65"/>
    <property type="match status" value="1"/>
</dbReference>
<organism evidence="3 4">
    <name type="scientific">Rhizodiscina lignyota</name>
    <dbReference type="NCBI Taxonomy" id="1504668"/>
    <lineage>
        <taxon>Eukaryota</taxon>
        <taxon>Fungi</taxon>
        <taxon>Dikarya</taxon>
        <taxon>Ascomycota</taxon>
        <taxon>Pezizomycotina</taxon>
        <taxon>Dothideomycetes</taxon>
        <taxon>Pleosporomycetidae</taxon>
        <taxon>Aulographales</taxon>
        <taxon>Rhizodiscinaceae</taxon>
        <taxon>Rhizodiscina</taxon>
    </lineage>
</organism>
<dbReference type="GO" id="GO:0006891">
    <property type="term" value="P:intra-Golgi vesicle-mediated transport"/>
    <property type="evidence" value="ECO:0007669"/>
    <property type="project" value="InterPro"/>
</dbReference>
<feature type="domain" description="Trafficking protein particle complex II-specific subunit 65 IgD3" evidence="2">
    <location>
        <begin position="406"/>
        <end position="470"/>
    </location>
</feature>
<evidence type="ECO:0000256" key="1">
    <source>
        <dbReference type="SAM" id="MobiDB-lite"/>
    </source>
</evidence>
<evidence type="ECO:0000313" key="3">
    <source>
        <dbReference type="EMBL" id="KAF2094826.1"/>
    </source>
</evidence>
<name>A0A9P4M1N7_9PEZI</name>
<feature type="region of interest" description="Disordered" evidence="1">
    <location>
        <begin position="380"/>
        <end position="429"/>
    </location>
</feature>
<gene>
    <name evidence="3" type="ORF">NA57DRAFT_46113</name>
</gene>
<accession>A0A9P4M1N7</accession>
<feature type="compositionally biased region" description="Low complexity" evidence="1">
    <location>
        <begin position="420"/>
        <end position="429"/>
    </location>
</feature>
<proteinExistence type="predicted"/>
<evidence type="ECO:0000313" key="4">
    <source>
        <dbReference type="Proteomes" id="UP000799772"/>
    </source>
</evidence>